<evidence type="ECO:0000256" key="1">
    <source>
        <dbReference type="ARBA" id="ARBA00004123"/>
    </source>
</evidence>
<dbReference type="InterPro" id="IPR026060">
    <property type="entry name" value="AMY1"/>
</dbReference>
<comment type="subcellular location">
    <subcellularLocation>
        <location evidence="1">Nucleus</location>
    </subcellularLocation>
</comment>
<dbReference type="GO" id="GO:0005634">
    <property type="term" value="C:nucleus"/>
    <property type="evidence" value="ECO:0007669"/>
    <property type="project" value="UniProtKB-SubCell"/>
</dbReference>
<sequence length="85" mass="9755">MVTTGSFLPCCEFEPRWRELPHDVSGHHTDMGLCFRVALNEKNDKPTSTFEIIQQKLEGPSVSDDEKLHAEKSELQLKYNDHLAK</sequence>
<evidence type="ECO:0000313" key="4">
    <source>
        <dbReference type="EMBL" id="KAF2598713.1"/>
    </source>
</evidence>
<dbReference type="Proteomes" id="UP000712281">
    <property type="component" value="Unassembled WGS sequence"/>
</dbReference>
<protein>
    <submittedName>
        <fullName evidence="4">Uncharacterized protein</fullName>
    </submittedName>
</protein>
<comment type="similarity">
    <text evidence="2">Belongs to the AMY1 family.</text>
</comment>
<organism evidence="4 5">
    <name type="scientific">Brassica cretica</name>
    <name type="common">Mustard</name>
    <dbReference type="NCBI Taxonomy" id="69181"/>
    <lineage>
        <taxon>Eukaryota</taxon>
        <taxon>Viridiplantae</taxon>
        <taxon>Streptophyta</taxon>
        <taxon>Embryophyta</taxon>
        <taxon>Tracheophyta</taxon>
        <taxon>Spermatophyta</taxon>
        <taxon>Magnoliopsida</taxon>
        <taxon>eudicotyledons</taxon>
        <taxon>Gunneridae</taxon>
        <taxon>Pentapetalae</taxon>
        <taxon>rosids</taxon>
        <taxon>malvids</taxon>
        <taxon>Brassicales</taxon>
        <taxon>Brassicaceae</taxon>
        <taxon>Brassiceae</taxon>
        <taxon>Brassica</taxon>
    </lineage>
</organism>
<gene>
    <name evidence="4" type="ORF">F2Q68_00010412</name>
</gene>
<proteinExistence type="inferred from homology"/>
<evidence type="ECO:0000256" key="3">
    <source>
        <dbReference type="ARBA" id="ARBA00023242"/>
    </source>
</evidence>
<accession>A0A8S9KZG6</accession>
<name>A0A8S9KZG6_BRACR</name>
<reference evidence="4" key="1">
    <citation type="submission" date="2019-12" db="EMBL/GenBank/DDBJ databases">
        <title>Genome sequencing and annotation of Brassica cretica.</title>
        <authorList>
            <person name="Studholme D.J."/>
            <person name="Sarris P.F."/>
        </authorList>
    </citation>
    <scope>NUCLEOTIDE SEQUENCE</scope>
    <source>
        <strain evidence="4">PFS-001/15</strain>
        <tissue evidence="4">Leaf</tissue>
    </source>
</reference>
<comment type="caution">
    <text evidence="4">The sequence shown here is derived from an EMBL/GenBank/DDBJ whole genome shotgun (WGS) entry which is preliminary data.</text>
</comment>
<dbReference type="PANTHER" id="PTHR13168:SF0">
    <property type="entry name" value="C-MYC-BINDING PROTEIN"/>
    <property type="match status" value="1"/>
</dbReference>
<evidence type="ECO:0000256" key="2">
    <source>
        <dbReference type="ARBA" id="ARBA00009389"/>
    </source>
</evidence>
<dbReference type="EMBL" id="QGKW02000717">
    <property type="protein sequence ID" value="KAF2598713.1"/>
    <property type="molecule type" value="Genomic_DNA"/>
</dbReference>
<dbReference type="PANTHER" id="PTHR13168">
    <property type="entry name" value="ASSOCIATE OF C-MYC AMY-1"/>
    <property type="match status" value="1"/>
</dbReference>
<evidence type="ECO:0000313" key="5">
    <source>
        <dbReference type="Proteomes" id="UP000712281"/>
    </source>
</evidence>
<dbReference type="AlphaFoldDB" id="A0A8S9KZG6"/>
<dbReference type="GO" id="GO:0003713">
    <property type="term" value="F:transcription coactivator activity"/>
    <property type="evidence" value="ECO:0007669"/>
    <property type="project" value="InterPro"/>
</dbReference>
<keyword evidence="3" id="KW-0539">Nucleus</keyword>